<feature type="signal peptide" evidence="1">
    <location>
        <begin position="1"/>
        <end position="23"/>
    </location>
</feature>
<feature type="chain" id="PRO_5039524057" evidence="1">
    <location>
        <begin position="24"/>
        <end position="674"/>
    </location>
</feature>
<dbReference type="EMBL" id="JADIMH010000015">
    <property type="protein sequence ID" value="MBO8466718.1"/>
    <property type="molecule type" value="Genomic_DNA"/>
</dbReference>
<dbReference type="GO" id="GO:0005975">
    <property type="term" value="P:carbohydrate metabolic process"/>
    <property type="evidence" value="ECO:0007669"/>
    <property type="project" value="InterPro"/>
</dbReference>
<keyword evidence="4" id="KW-0378">Hydrolase</keyword>
<dbReference type="Pfam" id="PF20736">
    <property type="entry name" value="Glyco_hydro127M"/>
    <property type="match status" value="1"/>
</dbReference>
<evidence type="ECO:0000256" key="1">
    <source>
        <dbReference type="SAM" id="SignalP"/>
    </source>
</evidence>
<dbReference type="AlphaFoldDB" id="A0A9D9I6B1"/>
<dbReference type="Pfam" id="PF07944">
    <property type="entry name" value="Beta-AFase-like_GH127_cat"/>
    <property type="match status" value="1"/>
</dbReference>
<evidence type="ECO:0000259" key="2">
    <source>
        <dbReference type="Pfam" id="PF07944"/>
    </source>
</evidence>
<dbReference type="SUPFAM" id="SSF48208">
    <property type="entry name" value="Six-hairpin glycosidases"/>
    <property type="match status" value="1"/>
</dbReference>
<evidence type="ECO:0000313" key="4">
    <source>
        <dbReference type="EMBL" id="MBO8466718.1"/>
    </source>
</evidence>
<dbReference type="InterPro" id="IPR012878">
    <property type="entry name" value="Beta-AFase-like_GH127_cat"/>
</dbReference>
<dbReference type="Proteomes" id="UP000823660">
    <property type="component" value="Unassembled WGS sequence"/>
</dbReference>
<comment type="caution">
    <text evidence="4">The sequence shown here is derived from an EMBL/GenBank/DDBJ whole genome shotgun (WGS) entry which is preliminary data.</text>
</comment>
<evidence type="ECO:0000313" key="5">
    <source>
        <dbReference type="Proteomes" id="UP000823660"/>
    </source>
</evidence>
<dbReference type="PANTHER" id="PTHR31151">
    <property type="entry name" value="PROLINE-TRNA LIGASE (DUF1680)"/>
    <property type="match status" value="1"/>
</dbReference>
<gene>
    <name evidence="4" type="ORF">IAB99_03010</name>
</gene>
<feature type="domain" description="Non-reducing end beta-L-arabinofuranosidase-like GH127 catalytic" evidence="2">
    <location>
        <begin position="92"/>
        <end position="416"/>
    </location>
</feature>
<reference evidence="4" key="2">
    <citation type="journal article" date="2021" name="PeerJ">
        <title>Extensive microbial diversity within the chicken gut microbiome revealed by metagenomics and culture.</title>
        <authorList>
            <person name="Gilroy R."/>
            <person name="Ravi A."/>
            <person name="Getino M."/>
            <person name="Pursley I."/>
            <person name="Horton D.L."/>
            <person name="Alikhan N.F."/>
            <person name="Baker D."/>
            <person name="Gharbi K."/>
            <person name="Hall N."/>
            <person name="Watson M."/>
            <person name="Adriaenssens E.M."/>
            <person name="Foster-Nyarko E."/>
            <person name="Jarju S."/>
            <person name="Secka A."/>
            <person name="Antonio M."/>
            <person name="Oren A."/>
            <person name="Chaudhuri R.R."/>
            <person name="La Ragione R."/>
            <person name="Hildebrand F."/>
            <person name="Pallen M.J."/>
        </authorList>
    </citation>
    <scope>NUCLEOTIDE SEQUENCE</scope>
    <source>
        <strain evidence="4">B1-15692</strain>
    </source>
</reference>
<reference evidence="4" key="1">
    <citation type="submission" date="2020-10" db="EMBL/GenBank/DDBJ databases">
        <authorList>
            <person name="Gilroy R."/>
        </authorList>
    </citation>
    <scope>NUCLEOTIDE SEQUENCE</scope>
    <source>
        <strain evidence="4">B1-15692</strain>
    </source>
</reference>
<accession>A0A9D9I6B1</accession>
<name>A0A9D9I6B1_9BACT</name>
<protein>
    <submittedName>
        <fullName evidence="4">Glycoside hydrolase family 127 protein</fullName>
    </submittedName>
</protein>
<dbReference type="InterPro" id="IPR008928">
    <property type="entry name" value="6-hairpin_glycosidase_sf"/>
</dbReference>
<organism evidence="4 5">
    <name type="scientific">Candidatus Cryptobacteroides faecipullorum</name>
    <dbReference type="NCBI Taxonomy" id="2840764"/>
    <lineage>
        <taxon>Bacteria</taxon>
        <taxon>Pseudomonadati</taxon>
        <taxon>Bacteroidota</taxon>
        <taxon>Bacteroidia</taxon>
        <taxon>Bacteroidales</taxon>
        <taxon>Candidatus Cryptobacteroides</taxon>
    </lineage>
</organism>
<keyword evidence="1" id="KW-0732">Signal</keyword>
<proteinExistence type="predicted"/>
<feature type="domain" description="Non-reducing end beta-L-arabinofuranosidase-like GH127 middle" evidence="3">
    <location>
        <begin position="429"/>
        <end position="526"/>
    </location>
</feature>
<dbReference type="InterPro" id="IPR049046">
    <property type="entry name" value="Beta-AFase-like_GH127_middle"/>
</dbReference>
<sequence>MKARHLYLFCALAATILGTRMNAQDAALYQGNRTPLAPVPYIELPVGAIKAEGWLKEMLLRQAEGATGHMDELYPQVMGERNGWLGGDGDQWERGPYWIDGLLPLAYILDDGNLKKKVQPWIEWALSSQQESGYFGPAKDFPYEYGLQRDNSADWWPRMVVLKILQQYYSATQDSRVIDFMTRYFQYQLKTLPEKPLGHWTFWARYRVADNLMAVYWLYNITGDRFLLDLADLLHSQGFDFTSYFTVDEGLKHLGSIHCVNLAQGLKEPVIYYQQHPDKKYLDAVNQGLKDMRLLHGQPQGMFGGDENLHGSSPVQGSELCSAVELMFSLEKMLGITGDIRYADHLERIAFNALPSQISDDFMYKQYFQQPNQIAAVRAHRNFYVNDEHSGTDVVFGSLSGYPCCYSNMHQGWPKFTCHLWYATPDKGVAAMVYAPSTVTVEVGSGREVTITEETSYPMDGVLSFTVNMKGKKPERFPFRLRIPQWCQSPSVSLNGKAIETGTEDGTVLIEREWQDGDILRLELPMKTSTSHWHENSVAVERGPLVYALPLFGEWEWKEFPEEEQDWFGEGYYEIRSDDTWNYGIPEKAIWDPGQECKVAVDSAKLGKSWFWNEECAPVSISIPAKQLPMWTKYGEDAGPLPYSPIYTPTSEERITLIPYGCTTLRISEFPVTR</sequence>
<dbReference type="PANTHER" id="PTHR31151:SF0">
    <property type="entry name" value="PROLINE-TRNA LIGASE (DUF1680)"/>
    <property type="match status" value="1"/>
</dbReference>
<dbReference type="GO" id="GO:0016787">
    <property type="term" value="F:hydrolase activity"/>
    <property type="evidence" value="ECO:0007669"/>
    <property type="project" value="UniProtKB-KW"/>
</dbReference>
<evidence type="ECO:0000259" key="3">
    <source>
        <dbReference type="Pfam" id="PF20736"/>
    </source>
</evidence>